<accession>A0AAU7Q891</accession>
<reference evidence="1" key="1">
    <citation type="submission" date="2024-06" db="EMBL/GenBank/DDBJ databases">
        <authorList>
            <person name="Coelho C."/>
            <person name="Bento M."/>
            <person name="Garcia E."/>
            <person name="Camelo A."/>
            <person name="Brandao I."/>
            <person name="Espirito Santo C."/>
            <person name="Trovao J."/>
            <person name="Verissimo A."/>
            <person name="Costa J."/>
            <person name="Tiago I."/>
        </authorList>
    </citation>
    <scope>NUCLEOTIDE SEQUENCE</scope>
    <source>
        <strain evidence="1">KWT182</strain>
    </source>
</reference>
<sequence length="185" mass="21788">MSYFRDYYKQAKKLYEFGIYVPTENYTLRYVCLIAKKWLQGNSLKEIIAEQILWDADHSEKKPSINTSVRSIIKVINNDIRFRFSNALRCYYDLLTNVLANKGLQNQSVKLHYFIEVGCCDERMINLINMGLTRETAKEIEDKLHGDHNPISFADLLRLYNEGKLDTLHPVTKKELLYLLNRTTR</sequence>
<evidence type="ECO:0000313" key="1">
    <source>
        <dbReference type="EMBL" id="XBS69175.1"/>
    </source>
</evidence>
<proteinExistence type="predicted"/>
<gene>
    <name evidence="1" type="ORF">ABK905_22345</name>
</gene>
<dbReference type="AlphaFoldDB" id="A0AAU7Q891"/>
<organism evidence="1">
    <name type="scientific">Acerihabitans sp. KWT182</name>
    <dbReference type="NCBI Taxonomy" id="3157919"/>
    <lineage>
        <taxon>Bacteria</taxon>
        <taxon>Pseudomonadati</taxon>
        <taxon>Pseudomonadota</taxon>
        <taxon>Gammaproteobacteria</taxon>
        <taxon>Enterobacterales</taxon>
        <taxon>Pectobacteriaceae</taxon>
        <taxon>Acerihabitans</taxon>
    </lineage>
</organism>
<name>A0AAU7Q891_9GAMM</name>
<protein>
    <submittedName>
        <fullName evidence="1">Uncharacterized protein</fullName>
    </submittedName>
</protein>
<dbReference type="EMBL" id="CP157947">
    <property type="protein sequence ID" value="XBS69175.1"/>
    <property type="molecule type" value="Genomic_DNA"/>
</dbReference>